<comment type="function">
    <text evidence="7">Regulatory subunit of the poly(A)-nuclease (PAN) deadenylation complex, one of two cytoplasmic mRNA deadenylases involved in mRNA turnover. PAN specifically shortens poly(A) tails of RNA and the activity is stimulated by poly(A)-binding protein PAB1. PAN deadenylation is followed by rapid degradation of the shortened mRNA tails by the CCR4-NOT complex. Deadenylated mRNAs are then degraded by two alternative mechanisms, namely exosome-mediated 3'-5' exonucleolytic degradation, or deadenlyation-dependent mRNA decaping and subsequent 5'-3' exonucleolytic degradation by XRN1. May also be involved in post-transcriptional maturation of mRNA poly(A) tails. PAN3 acts as a positive regulator for PAN activity, recruiting the catalytic subunit PAN2 to mRNA via its interaction with RNA and with PAB1.</text>
</comment>
<comment type="caution">
    <text evidence="10">The sequence shown here is derived from an EMBL/GenBank/DDBJ whole genome shotgun (WGS) entry which is preliminary data.</text>
</comment>
<evidence type="ECO:0000256" key="8">
    <source>
        <dbReference type="SAM" id="MobiDB-lite"/>
    </source>
</evidence>
<evidence type="ECO:0000256" key="2">
    <source>
        <dbReference type="ARBA" id="ARBA00022490"/>
    </source>
</evidence>
<accession>A0AAD5WXL7</accession>
<evidence type="ECO:0000256" key="4">
    <source>
        <dbReference type="ARBA" id="ARBA00022741"/>
    </source>
</evidence>
<gene>
    <name evidence="7" type="primary">PAN3</name>
    <name evidence="10" type="ORF">MKZ38_003505</name>
</gene>
<keyword evidence="5 7" id="KW-0067">ATP-binding</keyword>
<dbReference type="Gene3D" id="1.10.510.10">
    <property type="entry name" value="Transferase(Phosphotransferase) domain 1"/>
    <property type="match status" value="1"/>
</dbReference>
<reference evidence="10" key="1">
    <citation type="submission" date="2022-07" db="EMBL/GenBank/DDBJ databases">
        <title>Draft genome sequence of Zalerion maritima ATCC 34329, a (micro)plastics degrading marine fungus.</title>
        <authorList>
            <person name="Paco A."/>
            <person name="Goncalves M.F.M."/>
            <person name="Rocha-Santos T.A.P."/>
            <person name="Alves A."/>
        </authorList>
    </citation>
    <scope>NUCLEOTIDE SEQUENCE</scope>
    <source>
        <strain evidence="10">ATCC 34329</strain>
    </source>
</reference>
<dbReference type="GO" id="GO:0008143">
    <property type="term" value="F:poly(A) binding"/>
    <property type="evidence" value="ECO:0007669"/>
    <property type="project" value="TreeGrafter"/>
</dbReference>
<name>A0AAD5WXL7_9PEZI</name>
<keyword evidence="6 7" id="KW-0175">Coiled coil</keyword>
<sequence>MQPWLHRDTMQATQGAKNILIYGNCRYQNAGCVFNHDQLGKDHHQSPQQSDPMAKKLNVDSPAFTPSAPKRVAFTPNNANAVPFTPLGPGMSPAQAQLQQQTSPMDTGNPYSQAAPGASHMTDYQPFGMPDTMGMAADHTGMHDAFSNMQSLGAHLPGIGHYTGMQYDTSALLGASSFDPYTSRAAAAAAAAFNMPASNDPPRYHLYAPVGPEPVLKGRGNVRTSEIFMKNELREEMQKKQAASAQVLLTNSPLPPVVGEYNTLVPLDTTNTRKSTTSFGFNSWIYKAYSSKNGRPYCLRRLEDFQLSNANAVRRVNEWRSIWCGSIVHVEDAFTTTDFGDNSLVFVQDYYPCARTLLEQHFTPPHTSHGTQYRRTMIPETTLWSYLSQIAHALRMIHQAGAAARCVELSKIIVVGKNRIKLSGCAISDVVKFSEQTPIQQLQMQDLEKMGKVMLALMANNPVYATPTLQPSQLPSLIGSLQRQYKQDLVDAVSWLLTPVANPQQKTVQEFLTKIQHRVYDEFDAALSREDRLRFELGREIEHGRIARLVMKINVVVDRPEHKARSQETESVYVSRLFKDYVFHQVDSTGAPLVDLGHMMECLNKVDVGTDDQVCLTATDDQTVFVVTFAEIRKHIQAAFNEVIRRGPSNAGPGY</sequence>
<dbReference type="EMBL" id="JAKWBI020000020">
    <property type="protein sequence ID" value="KAJ2906022.1"/>
    <property type="molecule type" value="Genomic_DNA"/>
</dbReference>
<feature type="coiled-coil region" evidence="7">
    <location>
        <begin position="517"/>
        <end position="555"/>
    </location>
</feature>
<dbReference type="HAMAP" id="MF_03181">
    <property type="entry name" value="PAN3"/>
    <property type="match status" value="1"/>
</dbReference>
<evidence type="ECO:0000313" key="11">
    <source>
        <dbReference type="Proteomes" id="UP001201980"/>
    </source>
</evidence>
<keyword evidence="3 7" id="KW-0507">mRNA processing</keyword>
<evidence type="ECO:0000256" key="3">
    <source>
        <dbReference type="ARBA" id="ARBA00022664"/>
    </source>
</evidence>
<dbReference type="Gene3D" id="1.20.5.5160">
    <property type="match status" value="1"/>
</dbReference>
<dbReference type="Pfam" id="PF18101">
    <property type="entry name" value="Pan3_CK"/>
    <property type="match status" value="1"/>
</dbReference>
<feature type="binding site" evidence="7">
    <location>
        <begin position="410"/>
        <end position="411"/>
    </location>
    <ligand>
        <name>ATP</name>
        <dbReference type="ChEBI" id="CHEBI:30616"/>
    </ligand>
</feature>
<dbReference type="Gene3D" id="1.10.287.3700">
    <property type="match status" value="1"/>
</dbReference>
<evidence type="ECO:0000259" key="9">
    <source>
        <dbReference type="Pfam" id="PF18101"/>
    </source>
</evidence>
<dbReference type="GO" id="GO:0000932">
    <property type="term" value="C:P-body"/>
    <property type="evidence" value="ECO:0007669"/>
    <property type="project" value="TreeGrafter"/>
</dbReference>
<evidence type="ECO:0000256" key="6">
    <source>
        <dbReference type="ARBA" id="ARBA00023054"/>
    </source>
</evidence>
<feature type="region of interest" description="Knob domain" evidence="7">
    <location>
        <begin position="556"/>
        <end position="655"/>
    </location>
</feature>
<comment type="subunit">
    <text evidence="7">Homodimer. Forms a heterotrimer with a catalytic subunit PAN2 to form the poly(A)-nuclease (PAN) deadenylation complex. Interacts (via PAM-2 motif) with poly(A)-binding protein PAB1 (via PABC domain), conferring substrate specificity of the enzyme complex.</text>
</comment>
<dbReference type="Proteomes" id="UP001201980">
    <property type="component" value="Unassembled WGS sequence"/>
</dbReference>
<evidence type="ECO:0000313" key="10">
    <source>
        <dbReference type="EMBL" id="KAJ2906022.1"/>
    </source>
</evidence>
<comment type="subcellular location">
    <subcellularLocation>
        <location evidence="1 7">Cytoplasm</location>
    </subcellularLocation>
</comment>
<dbReference type="SUPFAM" id="SSF56112">
    <property type="entry name" value="Protein kinase-like (PK-like)"/>
    <property type="match status" value="1"/>
</dbReference>
<comment type="caution">
    <text evidence="7">Lacks conserved residue(s) required for the propagation of feature annotation.</text>
</comment>
<proteinExistence type="inferred from homology"/>
<dbReference type="GO" id="GO:0000289">
    <property type="term" value="P:nuclear-transcribed mRNA poly(A) tail shortening"/>
    <property type="evidence" value="ECO:0007669"/>
    <property type="project" value="UniProtKB-UniRule"/>
</dbReference>
<keyword evidence="2 7" id="KW-0963">Cytoplasm</keyword>
<feature type="binding site" evidence="7">
    <location>
        <begin position="349"/>
        <end position="356"/>
    </location>
    <ligand>
        <name>ATP</name>
        <dbReference type="ChEBI" id="CHEBI:30616"/>
    </ligand>
</feature>
<comment type="domain">
    <text evidence="7">Contains a pseudokinase domain. The protein kinase domain is predicted to be catalytically inactive because some of the residues important for catalytic activity are substituted and it lacks the equivalent of the binding site for a peptide substrate. However, it has retained an ATP-binding site and ATP-binding is required for mRNA degradation, stimulating the activity of the PAN2 nuclease in vitro. The nucleotide-binding site is juxtaposed to the RNase active site of PAN2 in the complex and may actually bind nucleosides of a poly(A) RNA rather than ATP, feeding the poly(A)-tail to the active site of the deadenylase and thus increasing the efficiency with which this distributive enzyme degrades oligo(A) RNAs.</text>
</comment>
<keyword evidence="4 7" id="KW-0547">Nucleotide-binding</keyword>
<organism evidence="10 11">
    <name type="scientific">Zalerion maritima</name>
    <dbReference type="NCBI Taxonomy" id="339359"/>
    <lineage>
        <taxon>Eukaryota</taxon>
        <taxon>Fungi</taxon>
        <taxon>Dikarya</taxon>
        <taxon>Ascomycota</taxon>
        <taxon>Pezizomycotina</taxon>
        <taxon>Sordariomycetes</taxon>
        <taxon>Lulworthiomycetidae</taxon>
        <taxon>Lulworthiales</taxon>
        <taxon>Lulworthiaceae</taxon>
        <taxon>Zalerion</taxon>
    </lineage>
</organism>
<dbReference type="InterPro" id="IPR041332">
    <property type="entry name" value="Pan3_CK"/>
</dbReference>
<evidence type="ECO:0000256" key="7">
    <source>
        <dbReference type="HAMAP-Rule" id="MF_03181"/>
    </source>
</evidence>
<comment type="similarity">
    <text evidence="7">Belongs to the protein kinase superfamily. PAN3 family.</text>
</comment>
<dbReference type="GO" id="GO:0031251">
    <property type="term" value="C:PAN complex"/>
    <property type="evidence" value="ECO:0007669"/>
    <property type="project" value="UniProtKB-UniRule"/>
</dbReference>
<keyword evidence="11" id="KW-1185">Reference proteome</keyword>
<comment type="domain">
    <text evidence="7">The pseudokinase domain, the coiled-coil (CC), and C-terminal knob domain (CK) form a structural unit (PKC) that forms an extensive high-affinity interaction surface for PAN2.</text>
</comment>
<dbReference type="PANTHER" id="PTHR12272:SF11">
    <property type="entry name" value="PAN2-PAN3 DEADENYLATION COMPLEX SUBUNIT PAN3"/>
    <property type="match status" value="1"/>
</dbReference>
<feature type="binding site" evidence="7">
    <location>
        <position position="300"/>
    </location>
    <ligand>
        <name>ATP</name>
        <dbReference type="ChEBI" id="CHEBI:30616"/>
    </ligand>
</feature>
<dbReference type="Pfam" id="PF25586">
    <property type="entry name" value="zf-CCCH_PAN3"/>
    <property type="match status" value="1"/>
</dbReference>
<dbReference type="InterPro" id="IPR011009">
    <property type="entry name" value="Kinase-like_dom_sf"/>
</dbReference>
<dbReference type="AlphaFoldDB" id="A0AAD5WXL7"/>
<dbReference type="InterPro" id="IPR030844">
    <property type="entry name" value="PAN3"/>
</dbReference>
<evidence type="ECO:0000256" key="5">
    <source>
        <dbReference type="ARBA" id="ARBA00022840"/>
    </source>
</evidence>
<dbReference type="PANTHER" id="PTHR12272">
    <property type="entry name" value="DEADENYLATION COMPLEX SUBUNIT PAN3"/>
    <property type="match status" value="1"/>
</dbReference>
<protein>
    <recommendedName>
        <fullName evidence="7">PAN2-PAN3 deadenylation complex subunit PAN3</fullName>
    </recommendedName>
    <alternativeName>
        <fullName evidence="7">PAB1P-dependent poly(A)-specific ribonuclease</fullName>
    </alternativeName>
    <alternativeName>
        <fullName evidence="7">Poly(A)-nuclease deadenylation complex subunit 3</fullName>
        <shortName evidence="7">PAN deadenylation complex subunit 3</shortName>
    </alternativeName>
</protein>
<dbReference type="GO" id="GO:0006397">
    <property type="term" value="P:mRNA processing"/>
    <property type="evidence" value="ECO:0007669"/>
    <property type="project" value="UniProtKB-KW"/>
</dbReference>
<feature type="region of interest" description="Disordered" evidence="8">
    <location>
        <begin position="38"/>
        <end position="75"/>
    </location>
</feature>
<comment type="domain">
    <text evidence="7">The N-terminal zinc finger binds to poly(A) RNA.</text>
</comment>
<feature type="domain" description="Pan3 C-terminal knob" evidence="9">
    <location>
        <begin position="508"/>
        <end position="642"/>
    </location>
</feature>
<dbReference type="Gene3D" id="6.10.250.3160">
    <property type="match status" value="1"/>
</dbReference>
<dbReference type="GO" id="GO:0005524">
    <property type="term" value="F:ATP binding"/>
    <property type="evidence" value="ECO:0007669"/>
    <property type="project" value="UniProtKB-UniRule"/>
</dbReference>
<evidence type="ECO:0000256" key="1">
    <source>
        <dbReference type="ARBA" id="ARBA00004496"/>
    </source>
</evidence>